<dbReference type="EMBL" id="BPLR01000173">
    <property type="protein sequence ID" value="GIY92628.1"/>
    <property type="molecule type" value="Genomic_DNA"/>
</dbReference>
<accession>A0AAV4XFS6</accession>
<evidence type="ECO:0000313" key="1">
    <source>
        <dbReference type="EMBL" id="GIY92628.1"/>
    </source>
</evidence>
<reference evidence="1 2" key="1">
    <citation type="submission" date="2021-06" db="EMBL/GenBank/DDBJ databases">
        <title>Caerostris extrusa draft genome.</title>
        <authorList>
            <person name="Kono N."/>
            <person name="Arakawa K."/>
        </authorList>
    </citation>
    <scope>NUCLEOTIDE SEQUENCE [LARGE SCALE GENOMIC DNA]</scope>
</reference>
<evidence type="ECO:0000313" key="2">
    <source>
        <dbReference type="Proteomes" id="UP001054945"/>
    </source>
</evidence>
<gene>
    <name evidence="1" type="ORF">CEXT_276631</name>
</gene>
<keyword evidence="2" id="KW-1185">Reference proteome</keyword>
<comment type="caution">
    <text evidence="1">The sequence shown here is derived from an EMBL/GenBank/DDBJ whole genome shotgun (WGS) entry which is preliminary data.</text>
</comment>
<protein>
    <submittedName>
        <fullName evidence="1">Uncharacterized protein</fullName>
    </submittedName>
</protein>
<dbReference type="Proteomes" id="UP001054945">
    <property type="component" value="Unassembled WGS sequence"/>
</dbReference>
<sequence>MDRKKNGSQGGRLGELSSHWSFHKLHLIGSYHGIRTLFSSLLQEKKKKEKEKEKRIQPKNLEQTRSSWKSIDFLGVIYHSVLGLSRLKFPRRHSSPKRTVLSSLSILKCEGDAKILA</sequence>
<name>A0AAV4XFS6_CAEEX</name>
<organism evidence="1 2">
    <name type="scientific">Caerostris extrusa</name>
    <name type="common">Bark spider</name>
    <name type="synonym">Caerostris bankana</name>
    <dbReference type="NCBI Taxonomy" id="172846"/>
    <lineage>
        <taxon>Eukaryota</taxon>
        <taxon>Metazoa</taxon>
        <taxon>Ecdysozoa</taxon>
        <taxon>Arthropoda</taxon>
        <taxon>Chelicerata</taxon>
        <taxon>Arachnida</taxon>
        <taxon>Araneae</taxon>
        <taxon>Araneomorphae</taxon>
        <taxon>Entelegynae</taxon>
        <taxon>Araneoidea</taxon>
        <taxon>Araneidae</taxon>
        <taxon>Caerostris</taxon>
    </lineage>
</organism>
<dbReference type="AlphaFoldDB" id="A0AAV4XFS6"/>
<proteinExistence type="predicted"/>